<dbReference type="STRING" id="34027.SAMN05421829_11769"/>
<dbReference type="PRINTS" id="PR00038">
    <property type="entry name" value="HTHLUXR"/>
</dbReference>
<keyword evidence="6" id="KW-1185">Reference proteome</keyword>
<dbReference type="AlphaFoldDB" id="A0A1N7BE46"/>
<accession>A0A1N7BE46</accession>
<organism evidence="5 6">
    <name type="scientific">Aromatoleum tolulyticum</name>
    <dbReference type="NCBI Taxonomy" id="34027"/>
    <lineage>
        <taxon>Bacteria</taxon>
        <taxon>Pseudomonadati</taxon>
        <taxon>Pseudomonadota</taxon>
        <taxon>Betaproteobacteria</taxon>
        <taxon>Rhodocyclales</taxon>
        <taxon>Rhodocyclaceae</taxon>
        <taxon>Aromatoleum</taxon>
    </lineage>
</organism>
<dbReference type="InterPro" id="IPR016032">
    <property type="entry name" value="Sig_transdc_resp-reg_C-effctor"/>
</dbReference>
<keyword evidence="3" id="KW-0804">Transcription</keyword>
<dbReference type="InterPro" id="IPR036388">
    <property type="entry name" value="WH-like_DNA-bd_sf"/>
</dbReference>
<proteinExistence type="predicted"/>
<dbReference type="Gene3D" id="1.10.10.10">
    <property type="entry name" value="Winged helix-like DNA-binding domain superfamily/Winged helix DNA-binding domain"/>
    <property type="match status" value="1"/>
</dbReference>
<dbReference type="SMART" id="SM00421">
    <property type="entry name" value="HTH_LUXR"/>
    <property type="match status" value="1"/>
</dbReference>
<evidence type="ECO:0000259" key="4">
    <source>
        <dbReference type="PROSITE" id="PS50043"/>
    </source>
</evidence>
<dbReference type="PANTHER" id="PTHR44688">
    <property type="entry name" value="DNA-BINDING TRANSCRIPTIONAL ACTIVATOR DEVR_DOSR"/>
    <property type="match status" value="1"/>
</dbReference>
<evidence type="ECO:0000256" key="3">
    <source>
        <dbReference type="ARBA" id="ARBA00023163"/>
    </source>
</evidence>
<dbReference type="GO" id="GO:0006355">
    <property type="term" value="P:regulation of DNA-templated transcription"/>
    <property type="evidence" value="ECO:0007669"/>
    <property type="project" value="InterPro"/>
</dbReference>
<evidence type="ECO:0000313" key="5">
    <source>
        <dbReference type="EMBL" id="SIR49585.1"/>
    </source>
</evidence>
<dbReference type="CDD" id="cd06170">
    <property type="entry name" value="LuxR_C_like"/>
    <property type="match status" value="1"/>
</dbReference>
<dbReference type="SUPFAM" id="SSF46894">
    <property type="entry name" value="C-terminal effector domain of the bipartite response regulators"/>
    <property type="match status" value="1"/>
</dbReference>
<keyword evidence="1" id="KW-0805">Transcription regulation</keyword>
<name>A0A1N7BE46_9RHOO</name>
<evidence type="ECO:0000256" key="1">
    <source>
        <dbReference type="ARBA" id="ARBA00023015"/>
    </source>
</evidence>
<reference evidence="6" key="1">
    <citation type="submission" date="2017-01" db="EMBL/GenBank/DDBJ databases">
        <authorList>
            <person name="Varghese N."/>
            <person name="Submissions S."/>
        </authorList>
    </citation>
    <scope>NUCLEOTIDE SEQUENCE [LARGE SCALE GENOMIC DNA]</scope>
    <source>
        <strain evidence="6">ATCC 51758</strain>
    </source>
</reference>
<evidence type="ECO:0000256" key="2">
    <source>
        <dbReference type="ARBA" id="ARBA00023125"/>
    </source>
</evidence>
<protein>
    <submittedName>
        <fullName evidence="5">Regulatory protein, luxR family</fullName>
    </submittedName>
</protein>
<dbReference type="PANTHER" id="PTHR44688:SF16">
    <property type="entry name" value="DNA-BINDING TRANSCRIPTIONAL ACTIVATOR DEVR_DOSR"/>
    <property type="match status" value="1"/>
</dbReference>
<dbReference type="GO" id="GO:0003677">
    <property type="term" value="F:DNA binding"/>
    <property type="evidence" value="ECO:0007669"/>
    <property type="project" value="UniProtKB-KW"/>
</dbReference>
<sequence>MFLRTGKRMSHAAQFLQDRASGTVWRRTGVSAVTVRRDDELRPIAGRHVREAASGAVCVAAEREIGQIELAGRMCRVVLVDGLIPGHRTTAGAKGVRLTYVDGEVAHFEFEGHRYAVVAEPAARGDAELSADPVSSAASDIAKVLTSRELQIVQLLCMGYLTKQVADRLRISEFTVRSYLKTVYAKLGVRSRAALVFRYMKNFNGGTERVE</sequence>
<keyword evidence="2" id="KW-0238">DNA-binding</keyword>
<feature type="domain" description="HTH luxR-type" evidence="4">
    <location>
        <begin position="138"/>
        <end position="203"/>
    </location>
</feature>
<gene>
    <name evidence="5" type="ORF">SAMN05421829_11769</name>
</gene>
<dbReference type="PROSITE" id="PS50043">
    <property type="entry name" value="HTH_LUXR_2"/>
    <property type="match status" value="1"/>
</dbReference>
<dbReference type="Pfam" id="PF00196">
    <property type="entry name" value="GerE"/>
    <property type="match status" value="1"/>
</dbReference>
<dbReference type="InterPro" id="IPR000792">
    <property type="entry name" value="Tscrpt_reg_LuxR_C"/>
</dbReference>
<dbReference type="EMBL" id="FTMD01000017">
    <property type="protein sequence ID" value="SIR49585.1"/>
    <property type="molecule type" value="Genomic_DNA"/>
</dbReference>
<evidence type="ECO:0000313" key="6">
    <source>
        <dbReference type="Proteomes" id="UP000186819"/>
    </source>
</evidence>
<dbReference type="Proteomes" id="UP000186819">
    <property type="component" value="Unassembled WGS sequence"/>
</dbReference>